<sequence>MGRLHPMRATARRQEPINRRSCLLLFPERVEGDHLPCRLRFATSSRGLGGCPAVLGRWCRRFFSQVPRVGVALAQRRAQLQAEVHRRIAERGHRCKRNLEPIRPALELERYRERILLHHQVPELVLQDNGHLAWIPRPYLGRHLNVGRRGCEADVEVMLAGQPVLGRVRKGAPDDPAQTFVEPLLVGEGLSWHRVSVLCWPPSDKLPQGSGRLLVPGASRTPLTP</sequence>
<gene>
    <name evidence="1" type="ORF">DF3PB_1080002</name>
</gene>
<organism evidence="1">
    <name type="scientific">metagenome</name>
    <dbReference type="NCBI Taxonomy" id="256318"/>
    <lineage>
        <taxon>unclassified sequences</taxon>
        <taxon>metagenomes</taxon>
    </lineage>
</organism>
<evidence type="ECO:0000313" key="1">
    <source>
        <dbReference type="EMBL" id="SUS03668.1"/>
    </source>
</evidence>
<proteinExistence type="predicted"/>
<reference evidence="1" key="1">
    <citation type="submission" date="2018-07" db="EMBL/GenBank/DDBJ databases">
        <authorList>
            <person name="Quirk P.G."/>
            <person name="Krulwich T.A."/>
        </authorList>
    </citation>
    <scope>NUCLEOTIDE SEQUENCE</scope>
</reference>
<name>A0A380T923_9ZZZZ</name>
<protein>
    <submittedName>
        <fullName evidence="1">Uncharacterized protein</fullName>
    </submittedName>
</protein>
<dbReference type="AlphaFoldDB" id="A0A380T923"/>
<dbReference type="EMBL" id="UIDG01000011">
    <property type="protein sequence ID" value="SUS03668.1"/>
    <property type="molecule type" value="Genomic_DNA"/>
</dbReference>
<accession>A0A380T923</accession>